<dbReference type="PROSITE" id="PS51186">
    <property type="entry name" value="GNAT"/>
    <property type="match status" value="1"/>
</dbReference>
<keyword evidence="1 4" id="KW-0808">Transferase</keyword>
<gene>
    <name evidence="4" type="ORF">GKZ89_18570</name>
</gene>
<evidence type="ECO:0000256" key="1">
    <source>
        <dbReference type="ARBA" id="ARBA00022679"/>
    </source>
</evidence>
<dbReference type="GO" id="GO:0016747">
    <property type="term" value="F:acyltransferase activity, transferring groups other than amino-acyl groups"/>
    <property type="evidence" value="ECO:0007669"/>
    <property type="project" value="InterPro"/>
</dbReference>
<evidence type="ECO:0000313" key="4">
    <source>
        <dbReference type="EMBL" id="MTH55400.1"/>
    </source>
</evidence>
<evidence type="ECO:0000256" key="2">
    <source>
        <dbReference type="ARBA" id="ARBA00023315"/>
    </source>
</evidence>
<feature type="domain" description="N-acetyltransferase" evidence="3">
    <location>
        <begin position="7"/>
        <end position="202"/>
    </location>
</feature>
<evidence type="ECO:0000313" key="5">
    <source>
        <dbReference type="Proteomes" id="UP000434639"/>
    </source>
</evidence>
<accession>A0A7X2S8F2</accession>
<reference evidence="4 5" key="1">
    <citation type="journal article" date="2017" name="Int. J. Syst. Evol. Microbiol.">
        <title>Bacillus mangrovi sp. nov., isolated from a sediment sample from a mangrove forest.</title>
        <authorList>
            <person name="Gupta V."/>
            <person name="Singh P.K."/>
            <person name="Korpole S."/>
            <person name="Tanuku N.R.S."/>
            <person name="Pinnaka A.K."/>
        </authorList>
    </citation>
    <scope>NUCLEOTIDE SEQUENCE [LARGE SCALE GENOMIC DNA]</scope>
    <source>
        <strain evidence="4 5">KCTC 33872</strain>
    </source>
</reference>
<sequence length="203" mass="22296">MVLSLRLIIKKGIPSHLVSDAAKIFTEAFERKFVRIIGNKQRAHQLFLKGFNPQNALCAITEEGELVGVAGYHMNGKSLADLTLKDFIDEFGPFKGRLKAFAAHVLFSRKPSHPEELLMDSISVSASSRGMGAGTKLFAALIELAEEGNYTSIKLDVIDENPQAKKLYSRLGFKVVKHQKVPGFINRLIGVSGVSTMVKSIKP</sequence>
<comment type="caution">
    <text evidence="4">The sequence shown here is derived from an EMBL/GenBank/DDBJ whole genome shotgun (WGS) entry which is preliminary data.</text>
</comment>
<organism evidence="4 5">
    <name type="scientific">Metabacillus mangrovi</name>
    <dbReference type="NCBI Taxonomy" id="1491830"/>
    <lineage>
        <taxon>Bacteria</taxon>
        <taxon>Bacillati</taxon>
        <taxon>Bacillota</taxon>
        <taxon>Bacilli</taxon>
        <taxon>Bacillales</taxon>
        <taxon>Bacillaceae</taxon>
        <taxon>Metabacillus</taxon>
    </lineage>
</organism>
<dbReference type="PANTHER" id="PTHR43420">
    <property type="entry name" value="ACETYLTRANSFERASE"/>
    <property type="match status" value="1"/>
</dbReference>
<dbReference type="Pfam" id="PF00583">
    <property type="entry name" value="Acetyltransf_1"/>
    <property type="match status" value="1"/>
</dbReference>
<dbReference type="InterPro" id="IPR016181">
    <property type="entry name" value="Acyl_CoA_acyltransferase"/>
</dbReference>
<dbReference type="OrthoDB" id="5319888at2"/>
<dbReference type="InterPro" id="IPR000182">
    <property type="entry name" value="GNAT_dom"/>
</dbReference>
<dbReference type="AlphaFoldDB" id="A0A7X2S8F2"/>
<dbReference type="EMBL" id="WMIB01000028">
    <property type="protein sequence ID" value="MTH55400.1"/>
    <property type="molecule type" value="Genomic_DNA"/>
</dbReference>
<keyword evidence="2" id="KW-0012">Acyltransferase</keyword>
<dbReference type="CDD" id="cd04301">
    <property type="entry name" value="NAT_SF"/>
    <property type="match status" value="1"/>
</dbReference>
<dbReference type="SUPFAM" id="SSF55729">
    <property type="entry name" value="Acyl-CoA N-acyltransferases (Nat)"/>
    <property type="match status" value="1"/>
</dbReference>
<proteinExistence type="predicted"/>
<dbReference type="Proteomes" id="UP000434639">
    <property type="component" value="Unassembled WGS sequence"/>
</dbReference>
<name>A0A7X2S8F2_9BACI</name>
<protein>
    <submittedName>
        <fullName evidence="4">GNAT family N-acetyltransferase</fullName>
    </submittedName>
</protein>
<keyword evidence="5" id="KW-1185">Reference proteome</keyword>
<dbReference type="InterPro" id="IPR050680">
    <property type="entry name" value="YpeA/RimI_acetyltransf"/>
</dbReference>
<evidence type="ECO:0000259" key="3">
    <source>
        <dbReference type="PROSITE" id="PS51186"/>
    </source>
</evidence>
<dbReference type="Gene3D" id="3.40.630.30">
    <property type="match status" value="1"/>
</dbReference>